<evidence type="ECO:0000259" key="5">
    <source>
        <dbReference type="PROSITE" id="PS51635"/>
    </source>
</evidence>
<name>A0A8H4ADD8_GIGMA</name>
<dbReference type="InterPro" id="IPR011990">
    <property type="entry name" value="TPR-like_helical_dom_sf"/>
</dbReference>
<dbReference type="GO" id="GO:0004620">
    <property type="term" value="F:phospholipase activity"/>
    <property type="evidence" value="ECO:0007669"/>
    <property type="project" value="TreeGrafter"/>
</dbReference>
<gene>
    <name evidence="6" type="ORF">F8M41_023451</name>
</gene>
<reference evidence="6 7" key="1">
    <citation type="journal article" date="2019" name="Environ. Microbiol.">
        <title>At the nexus of three kingdoms: the genome of the mycorrhizal fungus Gigaspora margarita provides insights into plant, endobacterial and fungal interactions.</title>
        <authorList>
            <person name="Venice F."/>
            <person name="Ghignone S."/>
            <person name="Salvioli di Fossalunga A."/>
            <person name="Amselem J."/>
            <person name="Novero M."/>
            <person name="Xianan X."/>
            <person name="Sedzielewska Toro K."/>
            <person name="Morin E."/>
            <person name="Lipzen A."/>
            <person name="Grigoriev I.V."/>
            <person name="Henrissat B."/>
            <person name="Martin F.M."/>
            <person name="Bonfante P."/>
        </authorList>
    </citation>
    <scope>NUCLEOTIDE SEQUENCE [LARGE SCALE GENOMIC DNA]</scope>
    <source>
        <strain evidence="6 7">BEG34</strain>
    </source>
</reference>
<dbReference type="GO" id="GO:0046486">
    <property type="term" value="P:glycerolipid metabolic process"/>
    <property type="evidence" value="ECO:0007669"/>
    <property type="project" value="UniProtKB-ARBA"/>
</dbReference>
<dbReference type="SUPFAM" id="SSF48452">
    <property type="entry name" value="TPR-like"/>
    <property type="match status" value="1"/>
</dbReference>
<keyword evidence="2 4" id="KW-0443">Lipid metabolism</keyword>
<keyword evidence="7" id="KW-1185">Reference proteome</keyword>
<comment type="caution">
    <text evidence="6">The sequence shown here is derived from an EMBL/GenBank/DDBJ whole genome shotgun (WGS) entry which is preliminary data.</text>
</comment>
<proteinExistence type="inferred from homology"/>
<dbReference type="PROSITE" id="PS51635">
    <property type="entry name" value="PNPLA"/>
    <property type="match status" value="1"/>
</dbReference>
<feature type="active site" description="Proton acceptor" evidence="4">
    <location>
        <position position="1133"/>
    </location>
</feature>
<feature type="short sequence motif" description="GXSXG" evidence="4">
    <location>
        <begin position="996"/>
        <end position="1000"/>
    </location>
</feature>
<keyword evidence="3" id="KW-0802">TPR repeat</keyword>
<keyword evidence="4" id="KW-0442">Lipid degradation</keyword>
<evidence type="ECO:0000313" key="7">
    <source>
        <dbReference type="Proteomes" id="UP000439903"/>
    </source>
</evidence>
<evidence type="ECO:0000313" key="6">
    <source>
        <dbReference type="EMBL" id="KAF0482361.1"/>
    </source>
</evidence>
<dbReference type="OrthoDB" id="1658288at2759"/>
<evidence type="ECO:0000256" key="2">
    <source>
        <dbReference type="ARBA" id="ARBA00023098"/>
    </source>
</evidence>
<dbReference type="InterPro" id="IPR002641">
    <property type="entry name" value="PNPLA_dom"/>
</dbReference>
<dbReference type="Proteomes" id="UP000439903">
    <property type="component" value="Unassembled WGS sequence"/>
</dbReference>
<dbReference type="GO" id="GO:0016042">
    <property type="term" value="P:lipid catabolic process"/>
    <property type="evidence" value="ECO:0007669"/>
    <property type="project" value="UniProtKB-UniRule"/>
</dbReference>
<evidence type="ECO:0000256" key="1">
    <source>
        <dbReference type="ARBA" id="ARBA00010240"/>
    </source>
</evidence>
<dbReference type="Pfam" id="PF01734">
    <property type="entry name" value="Patatin"/>
    <property type="match status" value="1"/>
</dbReference>
<evidence type="ECO:0000256" key="4">
    <source>
        <dbReference type="PROSITE-ProRule" id="PRU01161"/>
    </source>
</evidence>
<dbReference type="Gene3D" id="3.40.1090.10">
    <property type="entry name" value="Cytosolic phospholipase A2 catalytic domain"/>
    <property type="match status" value="1"/>
</dbReference>
<dbReference type="PANTHER" id="PTHR32176">
    <property type="entry name" value="XYLOSE ISOMERASE"/>
    <property type="match status" value="1"/>
</dbReference>
<evidence type="ECO:0000256" key="3">
    <source>
        <dbReference type="PROSITE-ProRule" id="PRU00339"/>
    </source>
</evidence>
<feature type="active site" description="Nucleophile" evidence="4">
    <location>
        <position position="998"/>
    </location>
</feature>
<comment type="similarity">
    <text evidence="1">Belongs to the patatin family.</text>
</comment>
<dbReference type="Gene3D" id="1.25.40.10">
    <property type="entry name" value="Tetratricopeptide repeat domain"/>
    <property type="match status" value="1"/>
</dbReference>
<protein>
    <recommendedName>
        <fullName evidence="5">PNPLA domain-containing protein</fullName>
    </recommendedName>
</protein>
<dbReference type="AlphaFoldDB" id="A0A8H4ADD8"/>
<dbReference type="CDD" id="cd07199">
    <property type="entry name" value="Pat17_PNPLA8_PNPLA9_like"/>
    <property type="match status" value="1"/>
</dbReference>
<dbReference type="EMBL" id="WTPW01000762">
    <property type="protein sequence ID" value="KAF0482361.1"/>
    <property type="molecule type" value="Genomic_DNA"/>
</dbReference>
<dbReference type="PROSITE" id="PS50005">
    <property type="entry name" value="TPR"/>
    <property type="match status" value="1"/>
</dbReference>
<feature type="short sequence motif" description="GXGXXG" evidence="4">
    <location>
        <begin position="964"/>
        <end position="969"/>
    </location>
</feature>
<dbReference type="InterPro" id="IPR019734">
    <property type="entry name" value="TPR_rpt"/>
</dbReference>
<organism evidence="6 7">
    <name type="scientific">Gigaspora margarita</name>
    <dbReference type="NCBI Taxonomy" id="4874"/>
    <lineage>
        <taxon>Eukaryota</taxon>
        <taxon>Fungi</taxon>
        <taxon>Fungi incertae sedis</taxon>
        <taxon>Mucoromycota</taxon>
        <taxon>Glomeromycotina</taxon>
        <taxon>Glomeromycetes</taxon>
        <taxon>Diversisporales</taxon>
        <taxon>Gigasporaceae</taxon>
        <taxon>Gigaspora</taxon>
    </lineage>
</organism>
<dbReference type="GO" id="GO:0047372">
    <property type="term" value="F:monoacylglycerol lipase activity"/>
    <property type="evidence" value="ECO:0007669"/>
    <property type="project" value="TreeGrafter"/>
</dbReference>
<dbReference type="SMART" id="SM00028">
    <property type="entry name" value="TPR"/>
    <property type="match status" value="1"/>
</dbReference>
<keyword evidence="4" id="KW-0378">Hydrolase</keyword>
<feature type="repeat" description="TPR" evidence="3">
    <location>
        <begin position="873"/>
        <end position="906"/>
    </location>
</feature>
<dbReference type="SUPFAM" id="SSF52151">
    <property type="entry name" value="FabD/lysophospholipase-like"/>
    <property type="match status" value="1"/>
</dbReference>
<feature type="domain" description="PNPLA" evidence="5">
    <location>
        <begin position="960"/>
        <end position="1146"/>
    </location>
</feature>
<feature type="short sequence motif" description="DGA/G" evidence="4">
    <location>
        <begin position="1133"/>
        <end position="1135"/>
    </location>
</feature>
<accession>A0A8H4ADD8</accession>
<dbReference type="PANTHER" id="PTHR32176:SF92">
    <property type="entry name" value="XYLOSE ISOMERASE"/>
    <property type="match status" value="1"/>
</dbReference>
<sequence>MTSQIEKIDAFFLEIENQIRLQGEIQYRTDIEQKFKEGKEIIDEIEEDDIEQHGYYRYNYHIKYASYLKTIDEVDRSNKQKNLANKFERYVKNLKNENVCESRSNSITVFNEIFNTDEKYTQDVEKKEVEKKLKEIEEILTKKDDIIETFQEIFNDLYEIPKTFENYKTIIRSITLLSQTVENIIDMELMNKSLNVNVKEKLITSLTCLNSLANDIAYNRRISFIRYILNSSDKTKIIFSNIPFTSGEINKHFKELALYFHPDKTGVYDAPISLRGEHKNLGEDLFKQILKSKRRLLTDLENVIHEEEANEFWKIAIDYRNAAEEKWDKLKVLNQKEINGYTSEELRRFSVTNGKLAFEKYREACKLADATDIKQQIKLRKNMALCLHITGQSLESQLYALSAARMLLLTCPMPTSQDYMEIKKLLDKVKGNKHAPSETSGNITLDLEKLGQRNTFYDKICYQHSINEDIEKIISELMLKPDHNFIRCKSSIFIESTLYYVIGIIAPIVPDIIEIWNSMTRNKLIEIINNALYAYIKGEYQKFINILSEEYKPGDSILRLKKPEDVVVPTNIIKICRDHYIRSDCIAYLLNSIGEVLISQKIKIDGKSANDLKVFAKNIFHGVLNEDLVKDAEKLDDCIHELRKKNISYFSRNFYYPLSWKIYDNLLIEDVYDAQNMPFVSRLEEIRNIARINIVTLDMLTPGPNAIEQAIKIFNEIRKSINGNYQFVGTSKLRLEILRDFFWVIDGKETFEEMDEEFSEESTDSSPSETIDNTYFIYLNEQLKQTTSQSERIKIYNNIATYFEHLAEKDYKINRLNSLRNLNSAQNNYENAREIDPKSLFSALGYTECILKLSKYTQIIELNKASPFLTLSSEYWRFRSIAYCKQTNYNKAYECIIEALRLDPKNKLADKQISFLKKLRNENSSKHRINRYKKEKMYMKYEQDYFLNSRSNENPVYNILSIDGGGIRGILPALWLSEIEHRTRKPISHLFNMITGTSTGGIIAAGLSTPHRENSDFMPKFSASELLDNYQDKTKKLFTINIERKSKAKYTNEDRSNLFKEYFGQIKLSHALTELVIPAINEANSQSVYLFTRNDARNYELKNDTLVNTLMAATSIPTFSSPYEIKQKGLFSDGGMQINNPAMTSFSEAIRYKVASEKIFILSLGTGSYIPNPSNPVLYRDQLFWPSNQFNISYDENEIDRQMYAMLENKYQRWQVSFEEPIKLDALERIPYLVEIGHQYLEELYDSDENPINKLIEYFENRRNDCI</sequence>
<dbReference type="InterPro" id="IPR016035">
    <property type="entry name" value="Acyl_Trfase/lysoPLipase"/>
</dbReference>